<organism evidence="1 2">
    <name type="scientific">Candidatus Chloroploca mongolica</name>
    <dbReference type="NCBI Taxonomy" id="2528176"/>
    <lineage>
        <taxon>Bacteria</taxon>
        <taxon>Bacillati</taxon>
        <taxon>Chloroflexota</taxon>
        <taxon>Chloroflexia</taxon>
        <taxon>Chloroflexales</taxon>
        <taxon>Chloroflexineae</taxon>
        <taxon>Oscillochloridaceae</taxon>
        <taxon>Candidatus Chloroploca</taxon>
    </lineage>
</organism>
<keyword evidence="2" id="KW-1185">Reference proteome</keyword>
<protein>
    <recommendedName>
        <fullName evidence="3">DUF2281 domain-containing protein</fullName>
    </recommendedName>
</protein>
<evidence type="ECO:0008006" key="3">
    <source>
        <dbReference type="Google" id="ProtNLM"/>
    </source>
</evidence>
<evidence type="ECO:0000313" key="1">
    <source>
        <dbReference type="EMBL" id="MBP1467451.1"/>
    </source>
</evidence>
<dbReference type="Proteomes" id="UP001193081">
    <property type="component" value="Unassembled WGS sequence"/>
</dbReference>
<gene>
    <name evidence="1" type="ORF">EYB53_017185</name>
</gene>
<proteinExistence type="predicted"/>
<evidence type="ECO:0000313" key="2">
    <source>
        <dbReference type="Proteomes" id="UP001193081"/>
    </source>
</evidence>
<sequence length="72" mass="8029">MSLEHEILTTLAKLAPAQQRQVLDFVRFLPLTPAGVTGQSLLTFAGTIQAHDLTQMQHPIDTDCEQVNVNEW</sequence>
<reference evidence="1 2" key="1">
    <citation type="submission" date="2021-03" db="EMBL/GenBank/DDBJ databases">
        <authorList>
            <person name="Grouzdev D.S."/>
        </authorList>
    </citation>
    <scope>NUCLEOTIDE SEQUENCE [LARGE SCALE GENOMIC DNA]</scope>
    <source>
        <strain evidence="1 2">M50-1</strain>
    </source>
</reference>
<comment type="caution">
    <text evidence="1">The sequence shown here is derived from an EMBL/GenBank/DDBJ whole genome shotgun (WGS) entry which is preliminary data.</text>
</comment>
<dbReference type="EMBL" id="SIJK02000034">
    <property type="protein sequence ID" value="MBP1467451.1"/>
    <property type="molecule type" value="Genomic_DNA"/>
</dbReference>
<name>A0ABS4DDC2_9CHLR</name>
<accession>A0ABS4DDC2</accession>